<dbReference type="EMBL" id="VSRR010008787">
    <property type="protein sequence ID" value="MPC49303.1"/>
    <property type="molecule type" value="Genomic_DNA"/>
</dbReference>
<reference evidence="2 3" key="1">
    <citation type="submission" date="2019-05" db="EMBL/GenBank/DDBJ databases">
        <title>Another draft genome of Portunus trituberculatus and its Hox gene families provides insights of decapod evolution.</title>
        <authorList>
            <person name="Jeong J.-H."/>
            <person name="Song I."/>
            <person name="Kim S."/>
            <person name="Choi T."/>
            <person name="Kim D."/>
            <person name="Ryu S."/>
            <person name="Kim W."/>
        </authorList>
    </citation>
    <scope>NUCLEOTIDE SEQUENCE [LARGE SCALE GENOMIC DNA]</scope>
    <source>
        <tissue evidence="2">Muscle</tissue>
    </source>
</reference>
<name>A0A5B7FWD0_PORTR</name>
<gene>
    <name evidence="2" type="ORF">E2C01_043101</name>
</gene>
<dbReference type="AlphaFoldDB" id="A0A5B7FWD0"/>
<evidence type="ECO:0000313" key="2">
    <source>
        <dbReference type="EMBL" id="MPC49303.1"/>
    </source>
</evidence>
<keyword evidence="3" id="KW-1185">Reference proteome</keyword>
<proteinExistence type="predicted"/>
<feature type="signal peptide" evidence="1">
    <location>
        <begin position="1"/>
        <end position="26"/>
    </location>
</feature>
<protein>
    <recommendedName>
        <fullName evidence="4">Secreted protein</fullName>
    </recommendedName>
</protein>
<dbReference type="Proteomes" id="UP000324222">
    <property type="component" value="Unassembled WGS sequence"/>
</dbReference>
<organism evidence="2 3">
    <name type="scientific">Portunus trituberculatus</name>
    <name type="common">Swimming crab</name>
    <name type="synonym">Neptunus trituberculatus</name>
    <dbReference type="NCBI Taxonomy" id="210409"/>
    <lineage>
        <taxon>Eukaryota</taxon>
        <taxon>Metazoa</taxon>
        <taxon>Ecdysozoa</taxon>
        <taxon>Arthropoda</taxon>
        <taxon>Crustacea</taxon>
        <taxon>Multicrustacea</taxon>
        <taxon>Malacostraca</taxon>
        <taxon>Eumalacostraca</taxon>
        <taxon>Eucarida</taxon>
        <taxon>Decapoda</taxon>
        <taxon>Pleocyemata</taxon>
        <taxon>Brachyura</taxon>
        <taxon>Eubrachyura</taxon>
        <taxon>Portunoidea</taxon>
        <taxon>Portunidae</taxon>
        <taxon>Portuninae</taxon>
        <taxon>Portunus</taxon>
    </lineage>
</organism>
<accession>A0A5B7FWD0</accession>
<keyword evidence="1" id="KW-0732">Signal</keyword>
<evidence type="ECO:0008006" key="4">
    <source>
        <dbReference type="Google" id="ProtNLM"/>
    </source>
</evidence>
<feature type="chain" id="PRO_5023042867" description="Secreted protein" evidence="1">
    <location>
        <begin position="27"/>
        <end position="75"/>
    </location>
</feature>
<sequence>MAPLYLSVVYLRLVSLFIGQRQDTEASPRQYCYYTTTITATTTAITTTITTCFPSCSPCPPHPDPTTPHHSYQKR</sequence>
<evidence type="ECO:0000313" key="3">
    <source>
        <dbReference type="Proteomes" id="UP000324222"/>
    </source>
</evidence>
<evidence type="ECO:0000256" key="1">
    <source>
        <dbReference type="SAM" id="SignalP"/>
    </source>
</evidence>
<comment type="caution">
    <text evidence="2">The sequence shown here is derived from an EMBL/GenBank/DDBJ whole genome shotgun (WGS) entry which is preliminary data.</text>
</comment>